<comment type="cofactor">
    <cofactor evidence="1">
        <name>Mg(2+)</name>
        <dbReference type="ChEBI" id="CHEBI:18420"/>
    </cofactor>
</comment>
<evidence type="ECO:0000313" key="8">
    <source>
        <dbReference type="Proteomes" id="UP000660680"/>
    </source>
</evidence>
<dbReference type="AlphaFoldDB" id="A0A918GCW1"/>
<dbReference type="Gene3D" id="3.60.120.10">
    <property type="entry name" value="Anthranilate synthase"/>
    <property type="match status" value="1"/>
</dbReference>
<organism evidence="7 8">
    <name type="scientific">Actinokineospora fastidiosa</name>
    <dbReference type="NCBI Taxonomy" id="1816"/>
    <lineage>
        <taxon>Bacteria</taxon>
        <taxon>Bacillati</taxon>
        <taxon>Actinomycetota</taxon>
        <taxon>Actinomycetes</taxon>
        <taxon>Pseudonocardiales</taxon>
        <taxon>Pseudonocardiaceae</taxon>
        <taxon>Actinokineospora</taxon>
    </lineage>
</organism>
<comment type="caution">
    <text evidence="7">The sequence shown here is derived from an EMBL/GenBank/DDBJ whole genome shotgun (WGS) entry which is preliminary data.</text>
</comment>
<evidence type="ECO:0000256" key="5">
    <source>
        <dbReference type="SAM" id="MobiDB-lite"/>
    </source>
</evidence>
<dbReference type="InterPro" id="IPR015890">
    <property type="entry name" value="Chorismate_C"/>
</dbReference>
<dbReference type="GO" id="GO:0008909">
    <property type="term" value="F:isochorismate synthase activity"/>
    <property type="evidence" value="ECO:0007669"/>
    <property type="project" value="InterPro"/>
</dbReference>
<dbReference type="SUPFAM" id="SSF56322">
    <property type="entry name" value="ADC synthase"/>
    <property type="match status" value="1"/>
</dbReference>
<evidence type="ECO:0000259" key="6">
    <source>
        <dbReference type="Pfam" id="PF00425"/>
    </source>
</evidence>
<proteinExistence type="predicted"/>
<dbReference type="NCBIfam" id="TIGR03494">
    <property type="entry name" value="salicyl_syn"/>
    <property type="match status" value="1"/>
</dbReference>
<dbReference type="PANTHER" id="PTHR11236:SF48">
    <property type="entry name" value="ISOCHORISMATE SYNTHASE MENF"/>
    <property type="match status" value="1"/>
</dbReference>
<evidence type="ECO:0000256" key="2">
    <source>
        <dbReference type="ARBA" id="ARBA00022723"/>
    </source>
</evidence>
<gene>
    <name evidence="7" type="ORF">GCM10010171_23310</name>
</gene>
<keyword evidence="2" id="KW-0479">Metal-binding</keyword>
<evidence type="ECO:0000313" key="7">
    <source>
        <dbReference type="EMBL" id="GGS29367.1"/>
    </source>
</evidence>
<reference evidence="7" key="2">
    <citation type="submission" date="2020-09" db="EMBL/GenBank/DDBJ databases">
        <authorList>
            <person name="Sun Q."/>
            <person name="Ohkuma M."/>
        </authorList>
    </citation>
    <scope>NUCLEOTIDE SEQUENCE</scope>
    <source>
        <strain evidence="7">JCM 3276</strain>
    </source>
</reference>
<dbReference type="InterPro" id="IPR019999">
    <property type="entry name" value="Anth_synth_I-like"/>
</dbReference>
<protein>
    <submittedName>
        <fullName evidence="7">Salicylate synthase</fullName>
    </submittedName>
</protein>
<accession>A0A918GCW1</accession>
<sequence>MTTTSPCYHETTVPVTADPLDVVVRLAEAGPDDDYVVYEKDGAFTYAGGVLAEVTVDRDGGRLGDTALPWNGRPLELVRALLATLPMPGWRAYGWAAFELAYASDRDRLGDQRLAHLMVPRGEVRVADGRARIRAVDPTQVAVLADVVAASRPLAVPCPRPVNVRAVDGHRYRAAVADVLGDICANLVQKAILSRVVELGAVDLAATYALGRRANTPARSFLLRMDGVEAAGFSPEVVVSVAADGEVVSQPLAGTRPLTGDENLNEHYRTELLSDVKEIHEHAISVKLCHDELLAVCAPRSVHVRDLMTVKGRGTVQHLASHVGGLLAPGRDAWDAFAAVFPAVTASGVPKEAAYAAIRRHEPEPRGLYAGAVMTVDASGELDAALVLRSIHRHHGRTWLRAGAGIVAQSTPDREFAETCAKLDSVARFLVPAPSEQVHPTDGNPPQPACLHDH</sequence>
<dbReference type="InterPro" id="IPR005801">
    <property type="entry name" value="ADC_synthase"/>
</dbReference>
<dbReference type="GO" id="GO:0000162">
    <property type="term" value="P:L-tryptophan biosynthetic process"/>
    <property type="evidence" value="ECO:0007669"/>
    <property type="project" value="TreeGrafter"/>
</dbReference>
<dbReference type="PRINTS" id="PR00095">
    <property type="entry name" value="ANTSNTHASEI"/>
</dbReference>
<keyword evidence="3" id="KW-0460">Magnesium</keyword>
<dbReference type="RefSeq" id="WP_189210435.1">
    <property type="nucleotide sequence ID" value="NZ_BMRB01000002.1"/>
</dbReference>
<name>A0A918GCW1_9PSEU</name>
<dbReference type="GO" id="GO:0016833">
    <property type="term" value="F:oxo-acid-lyase activity"/>
    <property type="evidence" value="ECO:0007669"/>
    <property type="project" value="InterPro"/>
</dbReference>
<dbReference type="EMBL" id="BMRB01000002">
    <property type="protein sequence ID" value="GGS29367.1"/>
    <property type="molecule type" value="Genomic_DNA"/>
</dbReference>
<keyword evidence="8" id="KW-1185">Reference proteome</keyword>
<dbReference type="PANTHER" id="PTHR11236">
    <property type="entry name" value="AMINOBENZOATE/ANTHRANILATE SYNTHASE"/>
    <property type="match status" value="1"/>
</dbReference>
<dbReference type="GO" id="GO:0046872">
    <property type="term" value="F:metal ion binding"/>
    <property type="evidence" value="ECO:0007669"/>
    <property type="project" value="UniProtKB-KW"/>
</dbReference>
<dbReference type="Proteomes" id="UP000660680">
    <property type="component" value="Unassembled WGS sequence"/>
</dbReference>
<evidence type="ECO:0000256" key="3">
    <source>
        <dbReference type="ARBA" id="ARBA00022842"/>
    </source>
</evidence>
<evidence type="ECO:0000256" key="4">
    <source>
        <dbReference type="ARBA" id="ARBA00023239"/>
    </source>
</evidence>
<evidence type="ECO:0000256" key="1">
    <source>
        <dbReference type="ARBA" id="ARBA00001946"/>
    </source>
</evidence>
<keyword evidence="4" id="KW-0456">Lyase</keyword>
<feature type="domain" description="Chorismate-utilising enzyme C-terminal" evidence="6">
    <location>
        <begin position="170"/>
        <end position="422"/>
    </location>
</feature>
<dbReference type="Pfam" id="PF00425">
    <property type="entry name" value="Chorismate_bind"/>
    <property type="match status" value="1"/>
</dbReference>
<reference evidence="7" key="1">
    <citation type="journal article" date="2014" name="Int. J. Syst. Evol. Microbiol.">
        <title>Complete genome sequence of Corynebacterium casei LMG S-19264T (=DSM 44701T), isolated from a smear-ripened cheese.</title>
        <authorList>
            <consortium name="US DOE Joint Genome Institute (JGI-PGF)"/>
            <person name="Walter F."/>
            <person name="Albersmeier A."/>
            <person name="Kalinowski J."/>
            <person name="Ruckert C."/>
        </authorList>
    </citation>
    <scope>NUCLEOTIDE SEQUENCE</scope>
    <source>
        <strain evidence="7">JCM 3276</strain>
    </source>
</reference>
<feature type="region of interest" description="Disordered" evidence="5">
    <location>
        <begin position="434"/>
        <end position="454"/>
    </location>
</feature>
<dbReference type="InterPro" id="IPR019996">
    <property type="entry name" value="Salicylate_synthase"/>
</dbReference>